<evidence type="ECO:0000256" key="1">
    <source>
        <dbReference type="PROSITE-ProRule" id="PRU00464"/>
    </source>
</evidence>
<evidence type="ECO:0000313" key="5">
    <source>
        <dbReference type="Proteomes" id="UP001138757"/>
    </source>
</evidence>
<dbReference type="EMBL" id="JAHGAW010000013">
    <property type="protein sequence ID" value="MBT2188819.1"/>
    <property type="molecule type" value="Genomic_DNA"/>
</dbReference>
<dbReference type="InterPro" id="IPR011146">
    <property type="entry name" value="HIT-like"/>
</dbReference>
<dbReference type="Proteomes" id="UP001138757">
    <property type="component" value="Unassembled WGS sequence"/>
</dbReference>
<feature type="region of interest" description="Disordered" evidence="2">
    <location>
        <begin position="1"/>
        <end position="21"/>
    </location>
</feature>
<comment type="caution">
    <text evidence="4">The sequence shown here is derived from an EMBL/GenBank/DDBJ whole genome shotgun (WGS) entry which is preliminary data.</text>
</comment>
<proteinExistence type="predicted"/>
<accession>A0A9X1IT25</accession>
<dbReference type="Pfam" id="PF01230">
    <property type="entry name" value="HIT"/>
    <property type="match status" value="1"/>
</dbReference>
<evidence type="ECO:0000259" key="3">
    <source>
        <dbReference type="PROSITE" id="PS51084"/>
    </source>
</evidence>
<feature type="short sequence motif" description="Histidine triad motif" evidence="1">
    <location>
        <begin position="27"/>
        <end position="31"/>
    </location>
</feature>
<dbReference type="Gene3D" id="3.30.428.10">
    <property type="entry name" value="HIT-like"/>
    <property type="match status" value="1"/>
</dbReference>
<reference evidence="4" key="1">
    <citation type="submission" date="2021-05" db="EMBL/GenBank/DDBJ databases">
        <title>Genome of Sphingobium sp. strain.</title>
        <authorList>
            <person name="Fan R."/>
        </authorList>
    </citation>
    <scope>NUCLEOTIDE SEQUENCE</scope>
    <source>
        <strain evidence="4">H33</strain>
    </source>
</reference>
<dbReference type="SUPFAM" id="SSF54197">
    <property type="entry name" value="HIT-like"/>
    <property type="match status" value="1"/>
</dbReference>
<keyword evidence="5" id="KW-1185">Reference proteome</keyword>
<dbReference type="GO" id="GO:0003824">
    <property type="term" value="F:catalytic activity"/>
    <property type="evidence" value="ECO:0007669"/>
    <property type="project" value="InterPro"/>
</dbReference>
<dbReference type="InterPro" id="IPR036265">
    <property type="entry name" value="HIT-like_sf"/>
</dbReference>
<protein>
    <submittedName>
        <fullName evidence="4">HIT domain-containing protein</fullName>
    </submittedName>
</protein>
<name>A0A9X1IT25_9SPHN</name>
<feature type="domain" description="HIT" evidence="3">
    <location>
        <begin position="1"/>
        <end position="42"/>
    </location>
</feature>
<sequence length="50" mass="5309">MCAERLGSTGFNLPSANGGDAERSVPHLHFHFLPRFPEDGVSAMAAATTH</sequence>
<dbReference type="PROSITE" id="PS51084">
    <property type="entry name" value="HIT_2"/>
    <property type="match status" value="1"/>
</dbReference>
<dbReference type="AlphaFoldDB" id="A0A9X1IT25"/>
<evidence type="ECO:0000313" key="4">
    <source>
        <dbReference type="EMBL" id="MBT2188819.1"/>
    </source>
</evidence>
<gene>
    <name evidence="4" type="ORF">KK488_17885</name>
</gene>
<organism evidence="4 5">
    <name type="scientific">Sphingobium nicotianae</name>
    <dbReference type="NCBI Taxonomy" id="2782607"/>
    <lineage>
        <taxon>Bacteria</taxon>
        <taxon>Pseudomonadati</taxon>
        <taxon>Pseudomonadota</taxon>
        <taxon>Alphaproteobacteria</taxon>
        <taxon>Sphingomonadales</taxon>
        <taxon>Sphingomonadaceae</taxon>
        <taxon>Sphingobium</taxon>
    </lineage>
</organism>
<evidence type="ECO:0000256" key="2">
    <source>
        <dbReference type="SAM" id="MobiDB-lite"/>
    </source>
</evidence>